<evidence type="ECO:0000256" key="1">
    <source>
        <dbReference type="ARBA" id="ARBA00008985"/>
    </source>
</evidence>
<evidence type="ECO:0000256" key="7">
    <source>
        <dbReference type="ARBA" id="ARBA00048768"/>
    </source>
</evidence>
<comment type="similarity">
    <text evidence="1 8">Belongs to the NTAQ1 family.</text>
</comment>
<dbReference type="InterPro" id="IPR037132">
    <property type="entry name" value="N_Gln_amidohydro_ab_roll_sf"/>
</dbReference>
<comment type="function">
    <text evidence="8">Mediates the side-chain deamidation of N-terminal glutamine residues to glutamate, an important step in N-end rule pathway of protein degradation. Conversion of the resulting N-terminal glutamine to glutamate renders the protein susceptible to arginylation, polyubiquitination and degradation as specified by the N-end rule. Does not act on substrates with internal or C-terminal glutamine and does not act on non-glutamine residues in any position.</text>
</comment>
<dbReference type="OMA" id="CYCEENT"/>
<dbReference type="Gene3D" id="3.10.620.10">
    <property type="entry name" value="Protein N-terminal glutamine amidohydrolase, alpha beta roll"/>
    <property type="match status" value="1"/>
</dbReference>
<sequence length="246" mass="28254">MVDLLQYAYCYCEENTYMCLEKVRELPDLFDCSYAIFMSSFVCDPSQEVCNQWTSAVPYRSFKSPDPSIDLVIWDYHVVAVVRFKESGKWFVIDRDSSLPSSKESILGDWCKYCVDLDVYCSNALFPERSLAVPYASRVQLLMDAVRYRIITGDEFLCFFRSDRSHMIDSSGKYLQEPPSWPPIKDFPSWIGPTKREKVQAVLKSLSPFCQHNNITCLINMANTVVPGTVVSRHSLLDFFSLDSAN</sequence>
<evidence type="ECO:0000256" key="4">
    <source>
        <dbReference type="ARBA" id="ARBA00021247"/>
    </source>
</evidence>
<evidence type="ECO:0000256" key="3">
    <source>
        <dbReference type="ARBA" id="ARBA00012718"/>
    </source>
</evidence>
<reference evidence="10 11" key="1">
    <citation type="journal article" date="2015" name="PLoS Pathog.">
        <title>Leptomonas seymouri: Adaptations to the Dixenous Life Cycle Analyzed by Genome Sequencing, Transcriptome Profiling and Co-infection with Leishmania donovani.</title>
        <authorList>
            <person name="Kraeva N."/>
            <person name="Butenko A."/>
            <person name="Hlavacova J."/>
            <person name="Kostygov A."/>
            <person name="Myskova J."/>
            <person name="Grybchuk D."/>
            <person name="Lestinova T."/>
            <person name="Votypka J."/>
            <person name="Volf P."/>
            <person name="Opperdoes F."/>
            <person name="Flegontov P."/>
            <person name="Lukes J."/>
            <person name="Yurchenko V."/>
        </authorList>
    </citation>
    <scope>NUCLEOTIDE SEQUENCE [LARGE SCALE GENOMIC DNA]</scope>
    <source>
        <strain evidence="10 11">ATCC 30220</strain>
    </source>
</reference>
<name>A0A0N1PGC2_LEPSE</name>
<evidence type="ECO:0000313" key="11">
    <source>
        <dbReference type="Proteomes" id="UP000038009"/>
    </source>
</evidence>
<gene>
    <name evidence="10" type="ORF">ABL78_0780</name>
</gene>
<dbReference type="OrthoDB" id="191192at2759"/>
<proteinExistence type="inferred from homology"/>
<dbReference type="PANTHER" id="PTHR13035:SF0">
    <property type="entry name" value="PROTEIN N-TERMINAL GLUTAMINE AMIDOHYDROLASE"/>
    <property type="match status" value="1"/>
</dbReference>
<dbReference type="EMBL" id="LJSK01000010">
    <property type="protein sequence ID" value="KPI90135.1"/>
    <property type="molecule type" value="Genomic_DNA"/>
</dbReference>
<comment type="caution">
    <text evidence="10">The sequence shown here is derived from an EMBL/GenBank/DDBJ whole genome shotgun (WGS) entry which is preliminary data.</text>
</comment>
<evidence type="ECO:0000313" key="10">
    <source>
        <dbReference type="EMBL" id="KPI90135.1"/>
    </source>
</evidence>
<feature type="domain" description="Protein N-terminal glutamine amidohydrolase alpha beta roll" evidence="9">
    <location>
        <begin position="7"/>
        <end position="240"/>
    </location>
</feature>
<dbReference type="InterPro" id="IPR039733">
    <property type="entry name" value="NTAQ1"/>
</dbReference>
<evidence type="ECO:0000256" key="8">
    <source>
        <dbReference type="RuleBase" id="RU367082"/>
    </source>
</evidence>
<dbReference type="VEuPathDB" id="TriTrypDB:Lsey_0010_0470"/>
<evidence type="ECO:0000256" key="6">
    <source>
        <dbReference type="ARBA" id="ARBA00029677"/>
    </source>
</evidence>
<evidence type="ECO:0000259" key="9">
    <source>
        <dbReference type="Pfam" id="PF09764"/>
    </source>
</evidence>
<keyword evidence="5 8" id="KW-0378">Hydrolase</keyword>
<comment type="subunit">
    <text evidence="2 8">Monomer.</text>
</comment>
<dbReference type="GO" id="GO:0005634">
    <property type="term" value="C:nucleus"/>
    <property type="evidence" value="ECO:0007669"/>
    <property type="project" value="TreeGrafter"/>
</dbReference>
<dbReference type="PANTHER" id="PTHR13035">
    <property type="entry name" value="PROTEIN N-TERMINAL GLUTAMINE AMIDOHYDROLASE"/>
    <property type="match status" value="1"/>
</dbReference>
<comment type="catalytic activity">
    <reaction evidence="7 8">
        <text>N-terminal L-glutaminyl-[protein] + H2O = N-terminal L-glutamyl-[protein] + NH4(+)</text>
        <dbReference type="Rhea" id="RHEA:50680"/>
        <dbReference type="Rhea" id="RHEA-COMP:12668"/>
        <dbReference type="Rhea" id="RHEA-COMP:12777"/>
        <dbReference type="ChEBI" id="CHEBI:15377"/>
        <dbReference type="ChEBI" id="CHEBI:28938"/>
        <dbReference type="ChEBI" id="CHEBI:64721"/>
        <dbReference type="ChEBI" id="CHEBI:64722"/>
        <dbReference type="EC" id="3.5.1.122"/>
    </reaction>
</comment>
<dbReference type="Pfam" id="PF09764">
    <property type="entry name" value="Nt_Gln_amidase"/>
    <property type="match status" value="1"/>
</dbReference>
<keyword evidence="11" id="KW-1185">Reference proteome</keyword>
<dbReference type="GO" id="GO:0008418">
    <property type="term" value="F:protein-N-terminal asparagine amidohydrolase activity"/>
    <property type="evidence" value="ECO:0007669"/>
    <property type="project" value="UniProtKB-UniRule"/>
</dbReference>
<dbReference type="InterPro" id="IPR023128">
    <property type="entry name" value="Prot_N_Gln_amidohydro_ab_roll"/>
</dbReference>
<dbReference type="EC" id="3.5.1.122" evidence="3 8"/>
<accession>A0A0N1PGC2</accession>
<dbReference type="GO" id="GO:0005829">
    <property type="term" value="C:cytosol"/>
    <property type="evidence" value="ECO:0007669"/>
    <property type="project" value="TreeGrafter"/>
</dbReference>
<evidence type="ECO:0000256" key="5">
    <source>
        <dbReference type="ARBA" id="ARBA00022801"/>
    </source>
</evidence>
<evidence type="ECO:0000256" key="2">
    <source>
        <dbReference type="ARBA" id="ARBA00011245"/>
    </source>
</evidence>
<dbReference type="Proteomes" id="UP000038009">
    <property type="component" value="Unassembled WGS sequence"/>
</dbReference>
<protein>
    <recommendedName>
        <fullName evidence="4 8">Protein N-terminal glutamine amidohydrolase</fullName>
        <ecNumber evidence="3 8">3.5.1.122</ecNumber>
    </recommendedName>
    <alternativeName>
        <fullName evidence="6 8">Protein NH2-terminal glutamine deamidase</fullName>
    </alternativeName>
</protein>
<dbReference type="GO" id="GO:0070773">
    <property type="term" value="F:protein-N-terminal glutamine amidohydrolase activity"/>
    <property type="evidence" value="ECO:0007669"/>
    <property type="project" value="UniProtKB-UniRule"/>
</dbReference>
<dbReference type="AlphaFoldDB" id="A0A0N1PGC2"/>
<organism evidence="10 11">
    <name type="scientific">Leptomonas seymouri</name>
    <dbReference type="NCBI Taxonomy" id="5684"/>
    <lineage>
        <taxon>Eukaryota</taxon>
        <taxon>Discoba</taxon>
        <taxon>Euglenozoa</taxon>
        <taxon>Kinetoplastea</taxon>
        <taxon>Metakinetoplastina</taxon>
        <taxon>Trypanosomatida</taxon>
        <taxon>Trypanosomatidae</taxon>
        <taxon>Leishmaniinae</taxon>
        <taxon>Leptomonas</taxon>
    </lineage>
</organism>